<evidence type="ECO:0000256" key="2">
    <source>
        <dbReference type="ARBA" id="ARBA00009565"/>
    </source>
</evidence>
<evidence type="ECO:0000256" key="4">
    <source>
        <dbReference type="ARBA" id="ARBA00022989"/>
    </source>
</evidence>
<dbReference type="PANTHER" id="PTHR23320">
    <property type="entry name" value="MEMBRANE-SPANNING 4-DOMAINS SUBFAMILY A MS4A -RELATED"/>
    <property type="match status" value="1"/>
</dbReference>
<comment type="caution">
    <text evidence="7">The sequence shown here is derived from an EMBL/GenBank/DDBJ whole genome shotgun (WGS) entry which is preliminary data.</text>
</comment>
<proteinExistence type="inferred from homology"/>
<dbReference type="Proteomes" id="UP001219934">
    <property type="component" value="Unassembled WGS sequence"/>
</dbReference>
<accession>A0AAD6ALB1</accession>
<evidence type="ECO:0008006" key="9">
    <source>
        <dbReference type="Google" id="ProtNLM"/>
    </source>
</evidence>
<evidence type="ECO:0000256" key="5">
    <source>
        <dbReference type="ARBA" id="ARBA00023136"/>
    </source>
</evidence>
<feature type="transmembrane region" description="Helical" evidence="6">
    <location>
        <begin position="157"/>
        <end position="176"/>
    </location>
</feature>
<keyword evidence="4 6" id="KW-1133">Transmembrane helix</keyword>
<organism evidence="7 8">
    <name type="scientific">Pogonophryne albipinna</name>
    <dbReference type="NCBI Taxonomy" id="1090488"/>
    <lineage>
        <taxon>Eukaryota</taxon>
        <taxon>Metazoa</taxon>
        <taxon>Chordata</taxon>
        <taxon>Craniata</taxon>
        <taxon>Vertebrata</taxon>
        <taxon>Euteleostomi</taxon>
        <taxon>Actinopterygii</taxon>
        <taxon>Neopterygii</taxon>
        <taxon>Teleostei</taxon>
        <taxon>Neoteleostei</taxon>
        <taxon>Acanthomorphata</taxon>
        <taxon>Eupercaria</taxon>
        <taxon>Perciformes</taxon>
        <taxon>Notothenioidei</taxon>
        <taxon>Pogonophryne</taxon>
    </lineage>
</organism>
<evidence type="ECO:0000313" key="7">
    <source>
        <dbReference type="EMBL" id="KAJ4926926.1"/>
    </source>
</evidence>
<dbReference type="InterPro" id="IPR007237">
    <property type="entry name" value="CD20-like"/>
</dbReference>
<gene>
    <name evidence="7" type="ORF">JOQ06_014668</name>
</gene>
<dbReference type="Pfam" id="PF04103">
    <property type="entry name" value="CD20"/>
    <property type="match status" value="1"/>
</dbReference>
<protein>
    <recommendedName>
        <fullName evidence="9">Transmembrane protein 176</fullName>
    </recommendedName>
</protein>
<evidence type="ECO:0000256" key="3">
    <source>
        <dbReference type="ARBA" id="ARBA00022692"/>
    </source>
</evidence>
<comment type="similarity">
    <text evidence="2">Belongs to the MS4A family.</text>
</comment>
<comment type="subcellular location">
    <subcellularLocation>
        <location evidence="1">Membrane</location>
        <topology evidence="1">Multi-pass membrane protein</topology>
    </subcellularLocation>
</comment>
<dbReference type="InterPro" id="IPR030417">
    <property type="entry name" value="MS4A"/>
</dbReference>
<evidence type="ECO:0000256" key="1">
    <source>
        <dbReference type="ARBA" id="ARBA00004141"/>
    </source>
</evidence>
<feature type="transmembrane region" description="Helical" evidence="6">
    <location>
        <begin position="96"/>
        <end position="117"/>
    </location>
</feature>
<feature type="transmembrane region" description="Helical" evidence="6">
    <location>
        <begin position="123"/>
        <end position="145"/>
    </location>
</feature>
<evidence type="ECO:0000313" key="8">
    <source>
        <dbReference type="Proteomes" id="UP001219934"/>
    </source>
</evidence>
<dbReference type="PANTHER" id="PTHR23320:SF129">
    <property type="entry name" value="MEMBRANE-SPANNING 4-DOMAINS SUBFAMILY A MEMBER 15"/>
    <property type="match status" value="1"/>
</dbReference>
<evidence type="ECO:0000256" key="6">
    <source>
        <dbReference type="SAM" id="Phobius"/>
    </source>
</evidence>
<keyword evidence="8" id="KW-1185">Reference proteome</keyword>
<keyword evidence="5 6" id="KW-0472">Membrane</keyword>
<dbReference type="GO" id="GO:0016020">
    <property type="term" value="C:membrane"/>
    <property type="evidence" value="ECO:0007669"/>
    <property type="project" value="UniProtKB-SubCell"/>
</dbReference>
<sequence length="261" mass="28308">MCCWGGGGLNDLLIKERVRRFNSEYAMYVCNVRVHSRTLGNAGEGGYTKNFVWAAGMAVAVCRDLTVTVLEDVNAAKLTERQQALRAAIQRGEPKCLGVSQVMLGLMVVSYSIPLLFTEVTEVVLLGVPWWSGLTFITAGVVTIVLDKHCTMKILRVCLVVTMVSTLLSVVALIIYSVDMGKNPAVPCVKNPDGVCSEQHHATRLSRGVKASLLVFTLAQTAISAVLCFLLFRQRHGFGPYASLSPAEPETPTALIPPKLN</sequence>
<dbReference type="AlphaFoldDB" id="A0AAD6ALB1"/>
<reference evidence="7" key="1">
    <citation type="submission" date="2022-11" db="EMBL/GenBank/DDBJ databases">
        <title>Chromosome-level genome of Pogonophryne albipinna.</title>
        <authorList>
            <person name="Jo E."/>
        </authorList>
    </citation>
    <scope>NUCLEOTIDE SEQUENCE</scope>
    <source>
        <strain evidence="7">SGF0006</strain>
        <tissue evidence="7">Muscle</tissue>
    </source>
</reference>
<dbReference type="EMBL" id="JAPTMU010000019">
    <property type="protein sequence ID" value="KAJ4926926.1"/>
    <property type="molecule type" value="Genomic_DNA"/>
</dbReference>
<keyword evidence="3 6" id="KW-0812">Transmembrane</keyword>
<name>A0AAD6ALB1_9TELE</name>
<feature type="transmembrane region" description="Helical" evidence="6">
    <location>
        <begin position="213"/>
        <end position="232"/>
    </location>
</feature>